<name>A0A1F8ETF6_9BACT</name>
<evidence type="ECO:0000313" key="2">
    <source>
        <dbReference type="EMBL" id="OGN04103.1"/>
    </source>
</evidence>
<protein>
    <submittedName>
        <fullName evidence="2">Myo-inositol 2-dehydrogenase</fullName>
    </submittedName>
</protein>
<dbReference type="AlphaFoldDB" id="A0A1F8ETF6"/>
<dbReference type="PANTHER" id="PTHR43377">
    <property type="entry name" value="BILIVERDIN REDUCTASE A"/>
    <property type="match status" value="1"/>
</dbReference>
<dbReference type="Gene3D" id="3.30.360.10">
    <property type="entry name" value="Dihydrodipicolinate Reductase, domain 2"/>
    <property type="match status" value="1"/>
</dbReference>
<comment type="caution">
    <text evidence="2">The sequence shown here is derived from an EMBL/GenBank/DDBJ whole genome shotgun (WGS) entry which is preliminary data.</text>
</comment>
<evidence type="ECO:0000259" key="1">
    <source>
        <dbReference type="Pfam" id="PF01408"/>
    </source>
</evidence>
<sequence>MATTKNKILLVGAGYMAVEYAKVLKAMKLPFVVIGRGEASARSFQAATGEDVTTGGIEGWLKTQKDAFKTAIVAVGVDQLANTARKLISGGVKSILLEKPGGLTAAEIKSVARAANRKKVSVYVAYNRRFYASTRKAIEIIRRDGGVKSFTFDFTEWSHQIVKLKISPAIKKNWFLANSSHVVDLAFFLGGEPTKMSSYRSGSLKWHPSGSVFAGAGTTSFGAMFSYSANWAAPGRWGLEIMTAKSRLIFRPLEKLQIQKIGSVAVEEVAIDDKLDKQFKPGVYRQVEAFLSNKRYLPTINEQVRNLKHYKKIERN</sequence>
<dbReference type="InterPro" id="IPR051450">
    <property type="entry name" value="Gfo/Idh/MocA_Oxidoreductases"/>
</dbReference>
<dbReference type="EMBL" id="MGJI01000025">
    <property type="protein sequence ID" value="OGN04103.1"/>
    <property type="molecule type" value="Genomic_DNA"/>
</dbReference>
<dbReference type="Proteomes" id="UP000177507">
    <property type="component" value="Unassembled WGS sequence"/>
</dbReference>
<dbReference type="Pfam" id="PF01408">
    <property type="entry name" value="GFO_IDH_MocA"/>
    <property type="match status" value="1"/>
</dbReference>
<evidence type="ECO:0000313" key="3">
    <source>
        <dbReference type="Proteomes" id="UP000177507"/>
    </source>
</evidence>
<gene>
    <name evidence="2" type="ORF">A2831_02215</name>
</gene>
<proteinExistence type="predicted"/>
<feature type="domain" description="Gfo/Idh/MocA-like oxidoreductase N-terminal" evidence="1">
    <location>
        <begin position="7"/>
        <end position="126"/>
    </location>
</feature>
<reference evidence="2 3" key="1">
    <citation type="journal article" date="2016" name="Nat. Commun.">
        <title>Thousands of microbial genomes shed light on interconnected biogeochemical processes in an aquifer system.</title>
        <authorList>
            <person name="Anantharaman K."/>
            <person name="Brown C.T."/>
            <person name="Hug L.A."/>
            <person name="Sharon I."/>
            <person name="Castelle C.J."/>
            <person name="Probst A.J."/>
            <person name="Thomas B.C."/>
            <person name="Singh A."/>
            <person name="Wilkins M.J."/>
            <person name="Karaoz U."/>
            <person name="Brodie E.L."/>
            <person name="Williams K.H."/>
            <person name="Hubbard S.S."/>
            <person name="Banfield J.F."/>
        </authorList>
    </citation>
    <scope>NUCLEOTIDE SEQUENCE [LARGE SCALE GENOMIC DNA]</scope>
</reference>
<organism evidence="2 3">
    <name type="scientific">Candidatus Yanofskybacteria bacterium RIFCSPHIGHO2_01_FULL_44_17</name>
    <dbReference type="NCBI Taxonomy" id="1802668"/>
    <lineage>
        <taxon>Bacteria</taxon>
        <taxon>Candidatus Yanofskyibacteriota</taxon>
    </lineage>
</organism>
<dbReference type="InterPro" id="IPR036291">
    <property type="entry name" value="NAD(P)-bd_dom_sf"/>
</dbReference>
<dbReference type="SUPFAM" id="SSF51735">
    <property type="entry name" value="NAD(P)-binding Rossmann-fold domains"/>
    <property type="match status" value="1"/>
</dbReference>
<dbReference type="Gene3D" id="3.40.50.720">
    <property type="entry name" value="NAD(P)-binding Rossmann-like Domain"/>
    <property type="match status" value="1"/>
</dbReference>
<dbReference type="GO" id="GO:0000166">
    <property type="term" value="F:nucleotide binding"/>
    <property type="evidence" value="ECO:0007669"/>
    <property type="project" value="InterPro"/>
</dbReference>
<accession>A0A1F8ETF6</accession>
<dbReference type="SUPFAM" id="SSF55347">
    <property type="entry name" value="Glyceraldehyde-3-phosphate dehydrogenase-like, C-terminal domain"/>
    <property type="match status" value="1"/>
</dbReference>
<dbReference type="STRING" id="1802668.A2831_02215"/>
<dbReference type="InterPro" id="IPR000683">
    <property type="entry name" value="Gfo/Idh/MocA-like_OxRdtase_N"/>
</dbReference>
<dbReference type="PANTHER" id="PTHR43377:SF1">
    <property type="entry name" value="BILIVERDIN REDUCTASE A"/>
    <property type="match status" value="1"/>
</dbReference>